<feature type="domain" description="RNA polymerase sigma-70 region 2" evidence="5">
    <location>
        <begin position="104"/>
        <end position="164"/>
    </location>
</feature>
<dbReference type="InterPro" id="IPR013324">
    <property type="entry name" value="RNA_pol_sigma_r3/r4-like"/>
</dbReference>
<evidence type="ECO:0008006" key="9">
    <source>
        <dbReference type="Google" id="ProtNLM"/>
    </source>
</evidence>
<dbReference type="InterPro" id="IPR039425">
    <property type="entry name" value="RNA_pol_sigma-70-like"/>
</dbReference>
<comment type="similarity">
    <text evidence="1">Belongs to the sigma-70 factor family. ECF subfamily.</text>
</comment>
<dbReference type="Proteomes" id="UP000244450">
    <property type="component" value="Unassembled WGS sequence"/>
</dbReference>
<dbReference type="AlphaFoldDB" id="A0A2T7BGW3"/>
<dbReference type="SUPFAM" id="SSF88946">
    <property type="entry name" value="Sigma2 domain of RNA polymerase sigma factors"/>
    <property type="match status" value="1"/>
</dbReference>
<keyword evidence="2" id="KW-0805">Transcription regulation</keyword>
<organism evidence="7 8">
    <name type="scientific">Chitinophaga parva</name>
    <dbReference type="NCBI Taxonomy" id="2169414"/>
    <lineage>
        <taxon>Bacteria</taxon>
        <taxon>Pseudomonadati</taxon>
        <taxon>Bacteroidota</taxon>
        <taxon>Chitinophagia</taxon>
        <taxon>Chitinophagales</taxon>
        <taxon>Chitinophagaceae</taxon>
        <taxon>Chitinophaga</taxon>
    </lineage>
</organism>
<name>A0A2T7BGW3_9BACT</name>
<dbReference type="PANTHER" id="PTHR43133:SF46">
    <property type="entry name" value="RNA POLYMERASE SIGMA-70 FACTOR ECF SUBFAMILY"/>
    <property type="match status" value="1"/>
</dbReference>
<dbReference type="InterPro" id="IPR014284">
    <property type="entry name" value="RNA_pol_sigma-70_dom"/>
</dbReference>
<dbReference type="InterPro" id="IPR007627">
    <property type="entry name" value="RNA_pol_sigma70_r2"/>
</dbReference>
<evidence type="ECO:0000256" key="1">
    <source>
        <dbReference type="ARBA" id="ARBA00010641"/>
    </source>
</evidence>
<evidence type="ECO:0000256" key="3">
    <source>
        <dbReference type="ARBA" id="ARBA00023082"/>
    </source>
</evidence>
<protein>
    <recommendedName>
        <fullName evidence="9">RNA polymerase sigma-70 factor</fullName>
    </recommendedName>
</protein>
<keyword evidence="8" id="KW-1185">Reference proteome</keyword>
<keyword evidence="3" id="KW-0731">Sigma factor</keyword>
<proteinExistence type="inferred from homology"/>
<dbReference type="Pfam" id="PF08281">
    <property type="entry name" value="Sigma70_r4_2"/>
    <property type="match status" value="1"/>
</dbReference>
<dbReference type="InterPro" id="IPR036388">
    <property type="entry name" value="WH-like_DNA-bd_sf"/>
</dbReference>
<sequence>MGALAGQFCKAATLAATGRVENRGEDRGSAFRVRRYDVRRHRIAVKKQGRLRSAHPSHPRQSDICSILGVDLKPSPLGSIYAAYADGDLLRLLRSDDPQAFAELYERYRMDVYRYGLTIVKMPLQAEDLLQDTFIRLWDVRHRLEIKTGIRQYLLRICHNRAIDINKQVAVSRQLVDQLFNHYQDDSASLERSQLDLQRFDALVEEALSSLSPQRRRVYEMCKKEKKSYEEVARELQLSTNTVKAHMTQANALLREYIRKNARISILVLLLGKFF</sequence>
<gene>
    <name evidence="7" type="ORF">DCC81_14645</name>
</gene>
<dbReference type="Gene3D" id="1.10.1740.10">
    <property type="match status" value="1"/>
</dbReference>
<evidence type="ECO:0000256" key="4">
    <source>
        <dbReference type="ARBA" id="ARBA00023163"/>
    </source>
</evidence>
<dbReference type="NCBIfam" id="TIGR02937">
    <property type="entry name" value="sigma70-ECF"/>
    <property type="match status" value="1"/>
</dbReference>
<dbReference type="SUPFAM" id="SSF88659">
    <property type="entry name" value="Sigma3 and sigma4 domains of RNA polymerase sigma factors"/>
    <property type="match status" value="1"/>
</dbReference>
<evidence type="ECO:0000313" key="8">
    <source>
        <dbReference type="Proteomes" id="UP000244450"/>
    </source>
</evidence>
<accession>A0A2T7BGW3</accession>
<dbReference type="EMBL" id="QCYK01000002">
    <property type="protein sequence ID" value="PUZ25520.1"/>
    <property type="molecule type" value="Genomic_DNA"/>
</dbReference>
<dbReference type="Pfam" id="PF04542">
    <property type="entry name" value="Sigma70_r2"/>
    <property type="match status" value="1"/>
</dbReference>
<reference evidence="7 8" key="1">
    <citation type="submission" date="2018-04" db="EMBL/GenBank/DDBJ databases">
        <title>Chitinophaga fuyangensis sp. nov., isolated from soil in a chemical factory.</title>
        <authorList>
            <person name="Chen K."/>
        </authorList>
    </citation>
    <scope>NUCLEOTIDE SEQUENCE [LARGE SCALE GENOMIC DNA]</scope>
    <source>
        <strain evidence="7 8">LY-1</strain>
    </source>
</reference>
<dbReference type="InterPro" id="IPR013249">
    <property type="entry name" value="RNA_pol_sigma70_r4_t2"/>
</dbReference>
<evidence type="ECO:0000313" key="7">
    <source>
        <dbReference type="EMBL" id="PUZ25520.1"/>
    </source>
</evidence>
<dbReference type="PANTHER" id="PTHR43133">
    <property type="entry name" value="RNA POLYMERASE ECF-TYPE SIGMA FACTO"/>
    <property type="match status" value="1"/>
</dbReference>
<dbReference type="NCBIfam" id="TIGR02985">
    <property type="entry name" value="Sig70_bacteroi1"/>
    <property type="match status" value="1"/>
</dbReference>
<dbReference type="Gene3D" id="1.10.10.10">
    <property type="entry name" value="Winged helix-like DNA-binding domain superfamily/Winged helix DNA-binding domain"/>
    <property type="match status" value="1"/>
</dbReference>
<dbReference type="GO" id="GO:0003677">
    <property type="term" value="F:DNA binding"/>
    <property type="evidence" value="ECO:0007669"/>
    <property type="project" value="InterPro"/>
</dbReference>
<dbReference type="InterPro" id="IPR014327">
    <property type="entry name" value="RNA_pol_sigma70_bacteroid"/>
</dbReference>
<evidence type="ECO:0000259" key="6">
    <source>
        <dbReference type="Pfam" id="PF08281"/>
    </source>
</evidence>
<dbReference type="GO" id="GO:0016987">
    <property type="term" value="F:sigma factor activity"/>
    <property type="evidence" value="ECO:0007669"/>
    <property type="project" value="UniProtKB-KW"/>
</dbReference>
<dbReference type="InterPro" id="IPR013325">
    <property type="entry name" value="RNA_pol_sigma_r2"/>
</dbReference>
<evidence type="ECO:0000256" key="2">
    <source>
        <dbReference type="ARBA" id="ARBA00023015"/>
    </source>
</evidence>
<dbReference type="OrthoDB" id="799938at2"/>
<dbReference type="GO" id="GO:0006352">
    <property type="term" value="P:DNA-templated transcription initiation"/>
    <property type="evidence" value="ECO:0007669"/>
    <property type="project" value="InterPro"/>
</dbReference>
<feature type="domain" description="RNA polymerase sigma factor 70 region 4 type 2" evidence="6">
    <location>
        <begin position="203"/>
        <end position="250"/>
    </location>
</feature>
<keyword evidence="4" id="KW-0804">Transcription</keyword>
<comment type="caution">
    <text evidence="7">The sequence shown here is derived from an EMBL/GenBank/DDBJ whole genome shotgun (WGS) entry which is preliminary data.</text>
</comment>
<evidence type="ECO:0000259" key="5">
    <source>
        <dbReference type="Pfam" id="PF04542"/>
    </source>
</evidence>